<dbReference type="InterPro" id="IPR036388">
    <property type="entry name" value="WH-like_DNA-bd_sf"/>
</dbReference>
<feature type="domain" description="O-methyltransferase C-terminal" evidence="5">
    <location>
        <begin position="169"/>
        <end position="361"/>
    </location>
</feature>
<evidence type="ECO:0000256" key="3">
    <source>
        <dbReference type="ARBA" id="ARBA00022691"/>
    </source>
</evidence>
<dbReference type="AlphaFoldDB" id="A0A0W7WX70"/>
<evidence type="ECO:0000313" key="8">
    <source>
        <dbReference type="Proteomes" id="UP000054804"/>
    </source>
</evidence>
<dbReference type="Pfam" id="PF00891">
    <property type="entry name" value="Methyltransf_2"/>
    <property type="match status" value="1"/>
</dbReference>
<dbReference type="SUPFAM" id="SSF46785">
    <property type="entry name" value="Winged helix' DNA-binding domain"/>
    <property type="match status" value="1"/>
</dbReference>
<dbReference type="SUPFAM" id="SSF53335">
    <property type="entry name" value="S-adenosyl-L-methionine-dependent methyltransferases"/>
    <property type="match status" value="1"/>
</dbReference>
<keyword evidence="2" id="KW-0808">Transferase</keyword>
<evidence type="ECO:0000259" key="6">
    <source>
        <dbReference type="Pfam" id="PF08100"/>
    </source>
</evidence>
<gene>
    <name evidence="7" type="ORF">AT728_27350</name>
</gene>
<evidence type="ECO:0000256" key="4">
    <source>
        <dbReference type="SAM" id="MobiDB-lite"/>
    </source>
</evidence>
<dbReference type="InterPro" id="IPR016461">
    <property type="entry name" value="COMT-like"/>
</dbReference>
<dbReference type="PROSITE" id="PS51683">
    <property type="entry name" value="SAM_OMT_II"/>
    <property type="match status" value="1"/>
</dbReference>
<dbReference type="CDD" id="cd02440">
    <property type="entry name" value="AdoMet_MTases"/>
    <property type="match status" value="1"/>
</dbReference>
<feature type="domain" description="O-methyltransferase dimerisation" evidence="6">
    <location>
        <begin position="50"/>
        <end position="124"/>
    </location>
</feature>
<accession>A0A0W7WX70</accession>
<sequence length="380" mass="39889">MTNGVTTTGTTTTTSTPVTTATTAPGAAPATSTGTGTGTGTMTEDQLGLIMQGHVAFQALWAAHELGVFPHLSAHPDATADEVAKETGLPASSLEVLLGALRGLGLVEEHDGRLRNAPLAEEHLVPGRPGSYTPMLGWQRHIVYPGLSDFTASLREGTSVGLRNFPGPGDTLYHRLAVHPELRGVFHEAMSGLSALANQGLSASGALGGSRHVVDVGGGDGTNAIALASAHPGLRVTVFDLPSVTELARQNIERAGLTDRVGVHSGDMFTDTFPDGVDAVLFSHILNIFDPPVSVTLLRKAYDTLPPGGKVAVLNMMQNDTKDGPATTMLAAPYFLAVASGQGRLYSWSEYESWIREAGFSGYERFGDLPFFHGLHVGTR</sequence>
<dbReference type="OrthoDB" id="582216at2"/>
<evidence type="ECO:0000256" key="1">
    <source>
        <dbReference type="ARBA" id="ARBA00022603"/>
    </source>
</evidence>
<dbReference type="STRING" id="1765722.AT728_27350"/>
<dbReference type="InterPro" id="IPR012967">
    <property type="entry name" value="COMT_dimerisation"/>
</dbReference>
<evidence type="ECO:0008006" key="9">
    <source>
        <dbReference type="Google" id="ProtNLM"/>
    </source>
</evidence>
<dbReference type="PANTHER" id="PTHR11746">
    <property type="entry name" value="O-METHYLTRANSFERASE"/>
    <property type="match status" value="1"/>
</dbReference>
<comment type="caution">
    <text evidence="7">The sequence shown here is derived from an EMBL/GenBank/DDBJ whole genome shotgun (WGS) entry which is preliminary data.</text>
</comment>
<name>A0A0W7WX70_9ACTN</name>
<evidence type="ECO:0000313" key="7">
    <source>
        <dbReference type="EMBL" id="KUF15165.1"/>
    </source>
</evidence>
<reference evidence="7 8" key="1">
    <citation type="submission" date="2015-12" db="EMBL/GenBank/DDBJ databases">
        <title>Draft genome sequence of Streptomyces silvensis ATCC 53525, a producer of novel hormone antagonists.</title>
        <authorList>
            <person name="Johnston C.W."/>
            <person name="Li Y."/>
            <person name="Magarvey N.A."/>
        </authorList>
    </citation>
    <scope>NUCLEOTIDE SEQUENCE [LARGE SCALE GENOMIC DNA]</scope>
    <source>
        <strain evidence="7 8">ATCC 53525</strain>
    </source>
</reference>
<feature type="compositionally biased region" description="Low complexity" evidence="4">
    <location>
        <begin position="1"/>
        <end position="34"/>
    </location>
</feature>
<dbReference type="GO" id="GO:0032259">
    <property type="term" value="P:methylation"/>
    <property type="evidence" value="ECO:0007669"/>
    <property type="project" value="UniProtKB-KW"/>
</dbReference>
<dbReference type="GO" id="GO:0008171">
    <property type="term" value="F:O-methyltransferase activity"/>
    <property type="evidence" value="ECO:0007669"/>
    <property type="project" value="InterPro"/>
</dbReference>
<dbReference type="InterPro" id="IPR036390">
    <property type="entry name" value="WH_DNA-bd_sf"/>
</dbReference>
<dbReference type="Gene3D" id="1.10.10.10">
    <property type="entry name" value="Winged helix-like DNA-binding domain superfamily/Winged helix DNA-binding domain"/>
    <property type="match status" value="1"/>
</dbReference>
<feature type="region of interest" description="Disordered" evidence="4">
    <location>
        <begin position="1"/>
        <end position="40"/>
    </location>
</feature>
<keyword evidence="8" id="KW-1185">Reference proteome</keyword>
<dbReference type="Pfam" id="PF08100">
    <property type="entry name" value="Dimerisation"/>
    <property type="match status" value="1"/>
</dbReference>
<dbReference type="EMBL" id="LOCL01000048">
    <property type="protein sequence ID" value="KUF15165.1"/>
    <property type="molecule type" value="Genomic_DNA"/>
</dbReference>
<keyword evidence="1" id="KW-0489">Methyltransferase</keyword>
<dbReference type="Proteomes" id="UP000054804">
    <property type="component" value="Unassembled WGS sequence"/>
</dbReference>
<dbReference type="RefSeq" id="WP_058850727.1">
    <property type="nucleotide sequence ID" value="NZ_LOCL01000048.1"/>
</dbReference>
<proteinExistence type="predicted"/>
<dbReference type="Gene3D" id="3.40.50.150">
    <property type="entry name" value="Vaccinia Virus protein VP39"/>
    <property type="match status" value="1"/>
</dbReference>
<dbReference type="InterPro" id="IPR029063">
    <property type="entry name" value="SAM-dependent_MTases_sf"/>
</dbReference>
<protein>
    <recommendedName>
        <fullName evidence="9">Methyltransferase</fullName>
    </recommendedName>
</protein>
<keyword evidence="3" id="KW-0949">S-adenosyl-L-methionine</keyword>
<dbReference type="InterPro" id="IPR001077">
    <property type="entry name" value="COMT_C"/>
</dbReference>
<evidence type="ECO:0000259" key="5">
    <source>
        <dbReference type="Pfam" id="PF00891"/>
    </source>
</evidence>
<dbReference type="GO" id="GO:0046983">
    <property type="term" value="F:protein dimerization activity"/>
    <property type="evidence" value="ECO:0007669"/>
    <property type="project" value="InterPro"/>
</dbReference>
<evidence type="ECO:0000256" key="2">
    <source>
        <dbReference type="ARBA" id="ARBA00022679"/>
    </source>
</evidence>
<dbReference type="Gene3D" id="1.20.58.1390">
    <property type="match status" value="1"/>
</dbReference>
<organism evidence="7 8">
    <name type="scientific">Streptomyces silvensis</name>
    <dbReference type="NCBI Taxonomy" id="1765722"/>
    <lineage>
        <taxon>Bacteria</taxon>
        <taxon>Bacillati</taxon>
        <taxon>Actinomycetota</taxon>
        <taxon>Actinomycetes</taxon>
        <taxon>Kitasatosporales</taxon>
        <taxon>Streptomycetaceae</taxon>
        <taxon>Streptomyces</taxon>
    </lineage>
</organism>